<comment type="similarity">
    <text evidence="3 8 9">Belongs to the triosephosphate isomerase family.</text>
</comment>
<feature type="binding site" evidence="8">
    <location>
        <begin position="12"/>
        <end position="14"/>
    </location>
    <ligand>
        <name>substrate</name>
    </ligand>
</feature>
<evidence type="ECO:0000313" key="11">
    <source>
        <dbReference type="Proteomes" id="UP000077786"/>
    </source>
</evidence>
<dbReference type="NCBIfam" id="TIGR00419">
    <property type="entry name" value="tim"/>
    <property type="match status" value="1"/>
</dbReference>
<dbReference type="GO" id="GO:0004807">
    <property type="term" value="F:triose-phosphate isomerase activity"/>
    <property type="evidence" value="ECO:0007669"/>
    <property type="project" value="UniProtKB-UniRule"/>
</dbReference>
<dbReference type="NCBIfam" id="NF000722">
    <property type="entry name" value="PRK00042.2-1"/>
    <property type="match status" value="1"/>
</dbReference>
<evidence type="ECO:0000256" key="4">
    <source>
        <dbReference type="ARBA" id="ARBA00022432"/>
    </source>
</evidence>
<dbReference type="PATRIC" id="fig|38307.3.peg.1413"/>
<dbReference type="GO" id="GO:0046166">
    <property type="term" value="P:glyceraldehyde-3-phosphate biosynthetic process"/>
    <property type="evidence" value="ECO:0007669"/>
    <property type="project" value="TreeGrafter"/>
</dbReference>
<comment type="catalytic activity">
    <reaction evidence="8 9">
        <text>D-glyceraldehyde 3-phosphate = dihydroxyacetone phosphate</text>
        <dbReference type="Rhea" id="RHEA:18585"/>
        <dbReference type="ChEBI" id="CHEBI:57642"/>
        <dbReference type="ChEBI" id="CHEBI:59776"/>
        <dbReference type="EC" id="5.3.1.1"/>
    </reaction>
</comment>
<comment type="pathway">
    <text evidence="2 8 9">Carbohydrate degradation; glycolysis; D-glyceraldehyde 3-phosphate from glycerone phosphate: step 1/1.</text>
</comment>
<evidence type="ECO:0000313" key="10">
    <source>
        <dbReference type="EMBL" id="OAJ68668.1"/>
    </source>
</evidence>
<dbReference type="OrthoDB" id="9809429at2"/>
<evidence type="ECO:0000256" key="1">
    <source>
        <dbReference type="ARBA" id="ARBA00000148"/>
    </source>
</evidence>
<proteinExistence type="inferred from homology"/>
<name>A0A1B6VNN3_9PROT</name>
<dbReference type="AlphaFoldDB" id="A0A1B6VNN3"/>
<dbReference type="PANTHER" id="PTHR21139">
    <property type="entry name" value="TRIOSEPHOSPHATE ISOMERASE"/>
    <property type="match status" value="1"/>
</dbReference>
<dbReference type="PROSITE" id="PS51440">
    <property type="entry name" value="TIM_2"/>
    <property type="match status" value="1"/>
</dbReference>
<comment type="caution">
    <text evidence="10">The sequence shown here is derived from an EMBL/GenBank/DDBJ whole genome shotgun (WGS) entry which is preliminary data.</text>
</comment>
<dbReference type="EC" id="5.3.1.1" evidence="8 9"/>
<keyword evidence="7 8" id="KW-0413">Isomerase</keyword>
<feature type="binding site" evidence="8">
    <location>
        <position position="216"/>
    </location>
    <ligand>
        <name>substrate</name>
    </ligand>
</feature>
<accession>A0A1B6VNN3</accession>
<comment type="pathway">
    <text evidence="8 9">Carbohydrate biosynthesis; gluconeogenesis.</text>
</comment>
<feature type="active site" description="Proton acceptor" evidence="8">
    <location>
        <position position="169"/>
    </location>
</feature>
<dbReference type="GO" id="GO:0019563">
    <property type="term" value="P:glycerol catabolic process"/>
    <property type="evidence" value="ECO:0007669"/>
    <property type="project" value="TreeGrafter"/>
</dbReference>
<dbReference type="UniPathway" id="UPA00109">
    <property type="reaction ID" value="UER00189"/>
</dbReference>
<dbReference type="PANTHER" id="PTHR21139:SF42">
    <property type="entry name" value="TRIOSEPHOSPHATE ISOMERASE"/>
    <property type="match status" value="1"/>
</dbReference>
<protein>
    <recommendedName>
        <fullName evidence="8 9">Triosephosphate isomerase</fullName>
        <shortName evidence="8">TIM</shortName>
        <shortName evidence="8">TPI</shortName>
        <ecNumber evidence="8 9">5.3.1.1</ecNumber>
    </recommendedName>
    <alternativeName>
        <fullName evidence="8">Triose-phosphate isomerase</fullName>
    </alternativeName>
</protein>
<keyword evidence="6 8" id="KW-0324">Glycolysis</keyword>
<dbReference type="CDD" id="cd00311">
    <property type="entry name" value="TIM"/>
    <property type="match status" value="1"/>
</dbReference>
<feature type="binding site" evidence="8">
    <location>
        <position position="175"/>
    </location>
    <ligand>
        <name>substrate</name>
    </ligand>
</feature>
<dbReference type="Pfam" id="PF00121">
    <property type="entry name" value="TIM"/>
    <property type="match status" value="1"/>
</dbReference>
<dbReference type="Proteomes" id="UP000077786">
    <property type="component" value="Unassembled WGS sequence"/>
</dbReference>
<comment type="function">
    <text evidence="8">Involved in the gluconeogenesis. Catalyzes stereospecifically the conversion of dihydroxyacetone phosphate (DHAP) to D-glyceraldehyde-3-phosphate (G3P).</text>
</comment>
<gene>
    <name evidence="8" type="primary">tpiA</name>
    <name evidence="10" type="ORF">A0123_01376</name>
</gene>
<dbReference type="GO" id="GO:0005829">
    <property type="term" value="C:cytosol"/>
    <property type="evidence" value="ECO:0007669"/>
    <property type="project" value="TreeGrafter"/>
</dbReference>
<reference evidence="10 11" key="1">
    <citation type="submission" date="2016-03" db="EMBL/GenBank/DDBJ databases">
        <title>Draft genome sequence of Gluconobacter cerinus strain CECT 9110.</title>
        <authorList>
            <person name="Sainz F."/>
            <person name="Mas A."/>
            <person name="Torija M.J."/>
        </authorList>
    </citation>
    <scope>NUCLEOTIDE SEQUENCE [LARGE SCALE GENOMIC DNA]</scope>
    <source>
        <strain evidence="10 11">CECT 9110</strain>
    </source>
</reference>
<feature type="active site" description="Electrophile" evidence="8">
    <location>
        <position position="97"/>
    </location>
</feature>
<dbReference type="InterPro" id="IPR022896">
    <property type="entry name" value="TrioseP_Isoase_bac/euk"/>
</dbReference>
<dbReference type="GO" id="GO:0006096">
    <property type="term" value="P:glycolytic process"/>
    <property type="evidence" value="ECO:0007669"/>
    <property type="project" value="UniProtKB-UniRule"/>
</dbReference>
<dbReference type="InterPro" id="IPR035990">
    <property type="entry name" value="TIM_sf"/>
</dbReference>
<keyword evidence="4 8" id="KW-0312">Gluconeogenesis</keyword>
<evidence type="ECO:0000256" key="2">
    <source>
        <dbReference type="ARBA" id="ARBA00004680"/>
    </source>
</evidence>
<comment type="caution">
    <text evidence="8">Lacks conserved residue(s) required for the propagation of feature annotation.</text>
</comment>
<evidence type="ECO:0000256" key="8">
    <source>
        <dbReference type="HAMAP-Rule" id="MF_00147"/>
    </source>
</evidence>
<dbReference type="SUPFAM" id="SSF51351">
    <property type="entry name" value="Triosephosphate isomerase (TIM)"/>
    <property type="match status" value="1"/>
</dbReference>
<evidence type="ECO:0000256" key="9">
    <source>
        <dbReference type="RuleBase" id="RU363013"/>
    </source>
</evidence>
<dbReference type="FunFam" id="3.20.20.70:FF:000016">
    <property type="entry name" value="Triosephosphate isomerase"/>
    <property type="match status" value="1"/>
</dbReference>
<organism evidence="10 11">
    <name type="scientific">Gluconobacter cerinus</name>
    <dbReference type="NCBI Taxonomy" id="38307"/>
    <lineage>
        <taxon>Bacteria</taxon>
        <taxon>Pseudomonadati</taxon>
        <taxon>Pseudomonadota</taxon>
        <taxon>Alphaproteobacteria</taxon>
        <taxon>Acetobacterales</taxon>
        <taxon>Acetobacteraceae</taxon>
        <taxon>Gluconobacter</taxon>
    </lineage>
</organism>
<dbReference type="EMBL" id="LUTU01000005">
    <property type="protein sequence ID" value="OAJ68668.1"/>
    <property type="molecule type" value="Genomic_DNA"/>
</dbReference>
<sequence length="260" mass="28100">MVTRKTVWIGTNWKMNKGPAEALAAAEALKAYRAPDGVKPFIITPFTSLQAVASVLKGTDVLVGAQNMHWEESGSWTGEISPGMVKECGADIVLIGHSERRQHFAETDWTVSRKMSAALRHGLRPLLCIGESLEEYDFGVTAETLSRQLKIALHDVAHADLPNILIAYEPVWAIGAGGRAADTDCVAKVHAGLRAVLCEIAGKDIGDRVPLLYGGSVTQDNARSYVSQPNVDGVFVGRAGWSVPDFEKLIDRVIEERAPA</sequence>
<keyword evidence="5 8" id="KW-0963">Cytoplasm</keyword>
<dbReference type="RefSeq" id="WP_064274111.1">
    <property type="nucleotide sequence ID" value="NZ_LUTU01000005.1"/>
</dbReference>
<comment type="subunit">
    <text evidence="8 9">Homodimer.</text>
</comment>
<dbReference type="UniPathway" id="UPA00138"/>
<dbReference type="GO" id="GO:0006094">
    <property type="term" value="P:gluconeogenesis"/>
    <property type="evidence" value="ECO:0007669"/>
    <property type="project" value="UniProtKB-UniRule"/>
</dbReference>
<evidence type="ECO:0000256" key="5">
    <source>
        <dbReference type="ARBA" id="ARBA00022490"/>
    </source>
</evidence>
<comment type="subcellular location">
    <subcellularLocation>
        <location evidence="8 9">Cytoplasm</location>
    </subcellularLocation>
</comment>
<evidence type="ECO:0000256" key="6">
    <source>
        <dbReference type="ARBA" id="ARBA00023152"/>
    </source>
</evidence>
<evidence type="ECO:0000256" key="7">
    <source>
        <dbReference type="ARBA" id="ARBA00023235"/>
    </source>
</evidence>
<dbReference type="InterPro" id="IPR013785">
    <property type="entry name" value="Aldolase_TIM"/>
</dbReference>
<dbReference type="Gene3D" id="3.20.20.70">
    <property type="entry name" value="Aldolase class I"/>
    <property type="match status" value="1"/>
</dbReference>
<comment type="catalytic activity">
    <reaction evidence="1">
        <text>L-erythrulose 1-phosphate = D-erythrulose 4-phosphate</text>
        <dbReference type="Rhea" id="RHEA:49588"/>
        <dbReference type="ChEBI" id="CHEBI:58002"/>
        <dbReference type="ChEBI" id="CHEBI:90796"/>
        <dbReference type="EC" id="5.3.1.33"/>
    </reaction>
</comment>
<evidence type="ECO:0000256" key="3">
    <source>
        <dbReference type="ARBA" id="ARBA00007422"/>
    </source>
</evidence>
<dbReference type="InterPro" id="IPR000652">
    <property type="entry name" value="Triosephosphate_isomerase"/>
</dbReference>
<dbReference type="HAMAP" id="MF_00147_B">
    <property type="entry name" value="TIM_B"/>
    <property type="match status" value="1"/>
</dbReference>